<dbReference type="InterPro" id="IPR050154">
    <property type="entry name" value="UbiB_kinase"/>
</dbReference>
<dbReference type="OrthoDB" id="9795390at2"/>
<reference evidence="5" key="2">
    <citation type="submission" date="2016-03" db="EMBL/GenBank/DDBJ databases">
        <title>Streptococcus antelopensis sp. nov., isolated from the feces of the Tibetan antelope (Pantholops hodgsonii) in Hoh Xil National Nature Reserve, Qinghai, China.</title>
        <authorList>
            <person name="Bai X."/>
        </authorList>
    </citation>
    <scope>NUCLEOTIDE SEQUENCE [LARGE SCALE GENOMIC DNA]</scope>
    <source>
        <strain evidence="5">TA 26</strain>
    </source>
</reference>
<evidence type="ECO:0000256" key="1">
    <source>
        <dbReference type="ARBA" id="ARBA00009670"/>
    </source>
</evidence>
<accession>A0A172Q736</accession>
<sequence>MANKRLREIVRAFSAVGLTGLKERRKSFDEQTVPQKLRLAFEELGPSFVKIGQILSTRSDLLPESYIKELSKLQDSVLPLPANQALQAIEAELGQPVSHVFRTVAQEPLASASVAQTHRAVFLSGQEAVIKIQRPHLAEIISEDIAILLRLSKRIPKHFLPSVDLREVLLQLKESLADEIDFRQEAQAMLDFAEKNQAVKCLAVPQVFTDFTTRHMIVEEYIPGIPINHYAELIKEGYDLEDIGRKLMLSFIKQVFKDGYFHGDPHPGNLLIHNNKIYFIDFGIMGRLQDDMRASLNDVLYGFTTQDVDGMAKAVLTVTQADSSLIDKAAFAQDIEQMLAKYANLDLGNLFIADLLSDLLNVSQRNHLKAPPQITVLGKAVLQIEGIFRELAPDVNLMTLAKHYFIENMGDELLTQFLNRESLLIELFYLLKKGKSVPRKINELSEKLLNGQLLINHDIHDYNKRIRTLQGLANRFIVAFIFGMLLLSASVLSFNPLFPFLTKLLFILAGLTFIYLIFLVVNSRYR</sequence>
<dbReference type="InterPro" id="IPR011009">
    <property type="entry name" value="Kinase-like_dom_sf"/>
</dbReference>
<dbReference type="KEGG" id="spat:A0O21_04065"/>
<evidence type="ECO:0000256" key="2">
    <source>
        <dbReference type="SAM" id="Phobius"/>
    </source>
</evidence>
<evidence type="ECO:0000313" key="4">
    <source>
        <dbReference type="EMBL" id="AND79260.1"/>
    </source>
</evidence>
<feature type="domain" description="ABC1 atypical kinase-like" evidence="3">
    <location>
        <begin position="72"/>
        <end position="314"/>
    </location>
</feature>
<reference evidence="4 5" key="1">
    <citation type="journal article" date="2016" name="Int. J. Syst. Evol. Microbiol.">
        <title>Streptococcuspantholopis sp. nov., isolated from faeces of the Tibetan antelope (Pantholops hodgsonii).</title>
        <authorList>
            <person name="Bai X."/>
            <person name="Xiong Y."/>
            <person name="Lu S."/>
            <person name="Jin D."/>
            <person name="Lai X."/>
            <person name="Yang J."/>
            <person name="Niu L."/>
            <person name="Hu S."/>
            <person name="Meng X."/>
            <person name="Pu J."/>
            <person name="Ye C."/>
            <person name="Xu J."/>
        </authorList>
    </citation>
    <scope>NUCLEOTIDE SEQUENCE [LARGE SCALE GENOMIC DNA]</scope>
    <source>
        <strain evidence="4 5">TA 26</strain>
    </source>
</reference>
<comment type="similarity">
    <text evidence="1">Belongs to the protein kinase superfamily. ADCK protein kinase family.</text>
</comment>
<dbReference type="PANTHER" id="PTHR10566:SF113">
    <property type="entry name" value="PROTEIN ACTIVITY OF BC1 COMPLEX KINASE 7, CHLOROPLASTIC"/>
    <property type="match status" value="1"/>
</dbReference>
<name>A0A172Q736_9STRE</name>
<feature type="transmembrane region" description="Helical" evidence="2">
    <location>
        <begin position="472"/>
        <end position="494"/>
    </location>
</feature>
<dbReference type="PANTHER" id="PTHR10566">
    <property type="entry name" value="CHAPERONE-ACTIVITY OF BC1 COMPLEX CABC1 -RELATED"/>
    <property type="match status" value="1"/>
</dbReference>
<dbReference type="EMBL" id="CP014699">
    <property type="protein sequence ID" value="AND79260.1"/>
    <property type="molecule type" value="Genomic_DNA"/>
</dbReference>
<keyword evidence="2" id="KW-1133">Transmembrane helix</keyword>
<keyword evidence="2" id="KW-0472">Membrane</keyword>
<dbReference type="InterPro" id="IPR004147">
    <property type="entry name" value="ABC1_dom"/>
</dbReference>
<dbReference type="STRING" id="1811193.A0O21_04065"/>
<dbReference type="Proteomes" id="UP000077317">
    <property type="component" value="Chromosome"/>
</dbReference>
<proteinExistence type="inferred from homology"/>
<dbReference type="CDD" id="cd05121">
    <property type="entry name" value="ABC1_ADCK3-like"/>
    <property type="match status" value="1"/>
</dbReference>
<evidence type="ECO:0000313" key="5">
    <source>
        <dbReference type="Proteomes" id="UP000077317"/>
    </source>
</evidence>
<gene>
    <name evidence="4" type="ORF">A0O21_04065</name>
</gene>
<dbReference type="Pfam" id="PF03109">
    <property type="entry name" value="ABC1"/>
    <property type="match status" value="1"/>
</dbReference>
<protein>
    <submittedName>
        <fullName evidence="4">Transporter</fullName>
    </submittedName>
</protein>
<dbReference type="AlphaFoldDB" id="A0A172Q736"/>
<feature type="transmembrane region" description="Helical" evidence="2">
    <location>
        <begin position="500"/>
        <end position="521"/>
    </location>
</feature>
<keyword evidence="5" id="KW-1185">Reference proteome</keyword>
<dbReference type="Gene3D" id="1.10.510.10">
    <property type="entry name" value="Transferase(Phosphotransferase) domain 1"/>
    <property type="match status" value="1"/>
</dbReference>
<keyword evidence="2" id="KW-0812">Transmembrane</keyword>
<organism evidence="4 5">
    <name type="scientific">Streptococcus pantholopis</name>
    <dbReference type="NCBI Taxonomy" id="1811193"/>
    <lineage>
        <taxon>Bacteria</taxon>
        <taxon>Bacillati</taxon>
        <taxon>Bacillota</taxon>
        <taxon>Bacilli</taxon>
        <taxon>Lactobacillales</taxon>
        <taxon>Streptococcaceae</taxon>
        <taxon>Streptococcus</taxon>
    </lineage>
</organism>
<dbReference type="RefSeq" id="WP_067061703.1">
    <property type="nucleotide sequence ID" value="NZ_CP014699.1"/>
</dbReference>
<dbReference type="SUPFAM" id="SSF56112">
    <property type="entry name" value="Protein kinase-like (PK-like)"/>
    <property type="match status" value="1"/>
</dbReference>
<evidence type="ECO:0000259" key="3">
    <source>
        <dbReference type="Pfam" id="PF03109"/>
    </source>
</evidence>